<sequence length="471" mass="51044">MSDNKNLMGTKDAVFMAVAAVLALRSVPMVAGYGPSAIAIWIIAALFMILPLSMVCGELATGWPHDGGIFVWVKEAFGARVGWVSTVCFLFSCVVFFPLMLQFGFAAVSGNIMSAKIADNKVFVGVGSAVIFWILTLINMRGLKFTNIVNSLSVYLGIFIPSAVIAVIAIYWVISGHPMQTDYVSQSASFIPDFSKLSNIVLASSAMFAFAGLEVTGMVAGRMKNPQRDFPRSMIIASILIVGIYILATIAINTIYPASKLNVVSGISQSIEFASNTLGMPWLSDVIGGCLFFGAVGQINSWLVGPIYMFQEAATEAKILKPNSMVVKMHPVHDTPHIAMIVQAILVTVMCFSSFLSDSLEGAYWILSAMTTVCYFIPYLLLFSAYIVLRKTRMDVHRAFKIPGNIAPYVIAMMGLVSILFAIAILFIPPDGIAPGNFWLDKAQIFGGAIVAIIFALVLYSRGQKRNHAEV</sequence>
<evidence type="ECO:0000256" key="4">
    <source>
        <dbReference type="ARBA" id="ARBA00022692"/>
    </source>
</evidence>
<protein>
    <submittedName>
        <fullName evidence="8">Amino acid permease</fullName>
    </submittedName>
</protein>
<evidence type="ECO:0000256" key="7">
    <source>
        <dbReference type="SAM" id="Phobius"/>
    </source>
</evidence>
<dbReference type="EMBL" id="PYOZ01000003">
    <property type="protein sequence ID" value="PSX45830.1"/>
    <property type="molecule type" value="Genomic_DNA"/>
</dbReference>
<feature type="transmembrane region" description="Helical" evidence="7">
    <location>
        <begin position="363"/>
        <end position="389"/>
    </location>
</feature>
<dbReference type="Gene3D" id="1.20.1740.10">
    <property type="entry name" value="Amino acid/polyamine transporter I"/>
    <property type="match status" value="1"/>
</dbReference>
<keyword evidence="3" id="KW-1003">Cell membrane</keyword>
<comment type="caution">
    <text evidence="8">The sequence shown here is derived from an EMBL/GenBank/DDBJ whole genome shotgun (WGS) entry which is preliminary data.</text>
</comment>
<dbReference type="PANTHER" id="PTHR42770:SF15">
    <property type="entry name" value="GLUTAMATE_GAMMA-AMINOBUTYRATE ANTIPORTER-RELATED"/>
    <property type="match status" value="1"/>
</dbReference>
<dbReference type="Proteomes" id="UP000240728">
    <property type="component" value="Unassembled WGS sequence"/>
</dbReference>
<name>A0AAX0YWE9_9GAMM</name>
<evidence type="ECO:0000256" key="3">
    <source>
        <dbReference type="ARBA" id="ARBA00022475"/>
    </source>
</evidence>
<dbReference type="PANTHER" id="PTHR42770">
    <property type="entry name" value="AMINO ACID TRANSPORTER-RELATED"/>
    <property type="match status" value="1"/>
</dbReference>
<evidence type="ECO:0000256" key="6">
    <source>
        <dbReference type="ARBA" id="ARBA00023136"/>
    </source>
</evidence>
<feature type="transmembrane region" description="Helical" evidence="7">
    <location>
        <begin position="409"/>
        <end position="428"/>
    </location>
</feature>
<reference evidence="8 9" key="1">
    <citation type="submission" date="2018-01" db="EMBL/GenBank/DDBJ databases">
        <title>Whole genome sequencing of Histamine producing bacteria.</title>
        <authorList>
            <person name="Butler K."/>
        </authorList>
    </citation>
    <scope>NUCLEOTIDE SEQUENCE [LARGE SCALE GENOMIC DNA]</scope>
    <source>
        <strain evidence="8 9">A1-4</strain>
    </source>
</reference>
<dbReference type="Pfam" id="PF13520">
    <property type="entry name" value="AA_permease_2"/>
    <property type="match status" value="1"/>
</dbReference>
<keyword evidence="9" id="KW-1185">Reference proteome</keyword>
<dbReference type="InterPro" id="IPR002293">
    <property type="entry name" value="AA/rel_permease1"/>
</dbReference>
<feature type="transmembrane region" description="Helical" evidence="7">
    <location>
        <begin position="234"/>
        <end position="256"/>
    </location>
</feature>
<proteinExistence type="predicted"/>
<feature type="transmembrane region" description="Helical" evidence="7">
    <location>
        <begin position="443"/>
        <end position="460"/>
    </location>
</feature>
<evidence type="ECO:0000313" key="9">
    <source>
        <dbReference type="Proteomes" id="UP000240728"/>
    </source>
</evidence>
<gene>
    <name evidence="8" type="ORF">C0W53_07370</name>
</gene>
<feature type="transmembrane region" description="Helical" evidence="7">
    <location>
        <begin position="38"/>
        <end position="60"/>
    </location>
</feature>
<keyword evidence="2" id="KW-0813">Transport</keyword>
<dbReference type="PIRSF" id="PIRSF006060">
    <property type="entry name" value="AA_transporter"/>
    <property type="match status" value="1"/>
</dbReference>
<evidence type="ECO:0000256" key="1">
    <source>
        <dbReference type="ARBA" id="ARBA00004651"/>
    </source>
</evidence>
<keyword evidence="4 7" id="KW-0812">Transmembrane</keyword>
<feature type="transmembrane region" description="Helical" evidence="7">
    <location>
        <begin position="194"/>
        <end position="213"/>
    </location>
</feature>
<evidence type="ECO:0000256" key="2">
    <source>
        <dbReference type="ARBA" id="ARBA00022448"/>
    </source>
</evidence>
<evidence type="ECO:0000256" key="5">
    <source>
        <dbReference type="ARBA" id="ARBA00022989"/>
    </source>
</evidence>
<dbReference type="GO" id="GO:0022857">
    <property type="term" value="F:transmembrane transporter activity"/>
    <property type="evidence" value="ECO:0007669"/>
    <property type="project" value="InterPro"/>
</dbReference>
<feature type="transmembrane region" description="Helical" evidence="7">
    <location>
        <begin position="338"/>
        <end position="357"/>
    </location>
</feature>
<comment type="subcellular location">
    <subcellularLocation>
        <location evidence="1">Cell membrane</location>
        <topology evidence="1">Multi-pass membrane protein</topology>
    </subcellularLocation>
</comment>
<dbReference type="GO" id="GO:0005886">
    <property type="term" value="C:plasma membrane"/>
    <property type="evidence" value="ECO:0007669"/>
    <property type="project" value="UniProtKB-SubCell"/>
</dbReference>
<feature type="transmembrane region" description="Helical" evidence="7">
    <location>
        <begin position="81"/>
        <end position="101"/>
    </location>
</feature>
<evidence type="ECO:0000313" key="8">
    <source>
        <dbReference type="EMBL" id="PSX45830.1"/>
    </source>
</evidence>
<keyword evidence="5 7" id="KW-1133">Transmembrane helix</keyword>
<feature type="transmembrane region" description="Helical" evidence="7">
    <location>
        <begin position="286"/>
        <end position="310"/>
    </location>
</feature>
<dbReference type="InterPro" id="IPR050367">
    <property type="entry name" value="APC_superfamily"/>
</dbReference>
<feature type="transmembrane region" description="Helical" evidence="7">
    <location>
        <begin position="152"/>
        <end position="174"/>
    </location>
</feature>
<feature type="transmembrane region" description="Helical" evidence="7">
    <location>
        <begin position="121"/>
        <end position="140"/>
    </location>
</feature>
<dbReference type="RefSeq" id="WP_045043035.1">
    <property type="nucleotide sequence ID" value="NZ_JAUZMV010000002.1"/>
</dbReference>
<keyword evidence="6 7" id="KW-0472">Membrane</keyword>
<organism evidence="8 9">
    <name type="scientific">Photobacterium kishitanii</name>
    <dbReference type="NCBI Taxonomy" id="318456"/>
    <lineage>
        <taxon>Bacteria</taxon>
        <taxon>Pseudomonadati</taxon>
        <taxon>Pseudomonadota</taxon>
        <taxon>Gammaproteobacteria</taxon>
        <taxon>Vibrionales</taxon>
        <taxon>Vibrionaceae</taxon>
        <taxon>Photobacterium</taxon>
    </lineage>
</organism>
<accession>A0AAX0YWE9</accession>
<dbReference type="AlphaFoldDB" id="A0AAX0YWE9"/>